<feature type="signal peptide" evidence="1">
    <location>
        <begin position="1"/>
        <end position="26"/>
    </location>
</feature>
<dbReference type="AlphaFoldDB" id="A0A9W6J3K3"/>
<accession>A0A9W6J3K3</accession>
<reference evidence="2" key="1">
    <citation type="journal article" date="2014" name="Int. J. Syst. Evol. Microbiol.">
        <title>Complete genome sequence of Corynebacterium casei LMG S-19264T (=DSM 44701T), isolated from a smear-ripened cheese.</title>
        <authorList>
            <consortium name="US DOE Joint Genome Institute (JGI-PGF)"/>
            <person name="Walter F."/>
            <person name="Albersmeier A."/>
            <person name="Kalinowski J."/>
            <person name="Ruckert C."/>
        </authorList>
    </citation>
    <scope>NUCLEOTIDE SEQUENCE</scope>
    <source>
        <strain evidence="2">VKM B-2347</strain>
    </source>
</reference>
<evidence type="ECO:0000256" key="1">
    <source>
        <dbReference type="SAM" id="SignalP"/>
    </source>
</evidence>
<dbReference type="Proteomes" id="UP001143372">
    <property type="component" value="Unassembled WGS sequence"/>
</dbReference>
<organism evidence="2 3">
    <name type="scientific">Hansschlegelia plantiphila</name>
    <dbReference type="NCBI Taxonomy" id="374655"/>
    <lineage>
        <taxon>Bacteria</taxon>
        <taxon>Pseudomonadati</taxon>
        <taxon>Pseudomonadota</taxon>
        <taxon>Alphaproteobacteria</taxon>
        <taxon>Hyphomicrobiales</taxon>
        <taxon>Methylopilaceae</taxon>
        <taxon>Hansschlegelia</taxon>
    </lineage>
</organism>
<dbReference type="EMBL" id="BSFI01000020">
    <property type="protein sequence ID" value="GLK69126.1"/>
    <property type="molecule type" value="Genomic_DNA"/>
</dbReference>
<keyword evidence="1" id="KW-0732">Signal</keyword>
<keyword evidence="3" id="KW-1185">Reference proteome</keyword>
<sequence>MRTKDFAGLTAAGVALALLSAAPALAVTVTNQSDKTHEVVVDHGVDEPKTKIEAGKSMKLDCPNGCELRLTTSGYGLSAVTGDKAVIGKDGLLAYQSQAVKSDKAGDGGKTMVD</sequence>
<feature type="chain" id="PRO_5040752798" description="DUF2147 domain-containing protein" evidence="1">
    <location>
        <begin position="27"/>
        <end position="114"/>
    </location>
</feature>
<evidence type="ECO:0000313" key="2">
    <source>
        <dbReference type="EMBL" id="GLK69126.1"/>
    </source>
</evidence>
<protein>
    <recommendedName>
        <fullName evidence="4">DUF2147 domain-containing protein</fullName>
    </recommendedName>
</protein>
<proteinExistence type="predicted"/>
<evidence type="ECO:0000313" key="3">
    <source>
        <dbReference type="Proteomes" id="UP001143372"/>
    </source>
</evidence>
<comment type="caution">
    <text evidence="2">The sequence shown here is derived from an EMBL/GenBank/DDBJ whole genome shotgun (WGS) entry which is preliminary data.</text>
</comment>
<gene>
    <name evidence="2" type="ORF">GCM10008179_27640</name>
</gene>
<reference evidence="2" key="2">
    <citation type="submission" date="2023-01" db="EMBL/GenBank/DDBJ databases">
        <authorList>
            <person name="Sun Q."/>
            <person name="Evtushenko L."/>
        </authorList>
    </citation>
    <scope>NUCLEOTIDE SEQUENCE</scope>
    <source>
        <strain evidence="2">VKM B-2347</strain>
    </source>
</reference>
<name>A0A9W6J3K3_9HYPH</name>
<evidence type="ECO:0008006" key="4">
    <source>
        <dbReference type="Google" id="ProtNLM"/>
    </source>
</evidence>
<dbReference type="RefSeq" id="WP_271169358.1">
    <property type="nucleotide sequence ID" value="NZ_BSFI01000020.1"/>
</dbReference>